<dbReference type="AlphaFoldDB" id="A0A174J7M8"/>
<evidence type="ECO:0000256" key="1">
    <source>
        <dbReference type="SAM" id="Phobius"/>
    </source>
</evidence>
<dbReference type="EMBL" id="CZAU01000001">
    <property type="protein sequence ID" value="CUO93648.1"/>
    <property type="molecule type" value="Genomic_DNA"/>
</dbReference>
<evidence type="ECO:0000313" key="3">
    <source>
        <dbReference type="Proteomes" id="UP000095564"/>
    </source>
</evidence>
<feature type="transmembrane region" description="Helical" evidence="1">
    <location>
        <begin position="79"/>
        <end position="100"/>
    </location>
</feature>
<keyword evidence="1" id="KW-0812">Transmembrane</keyword>
<feature type="transmembrane region" description="Helical" evidence="1">
    <location>
        <begin position="185"/>
        <end position="205"/>
    </location>
</feature>
<dbReference type="RefSeq" id="WP_022092046.1">
    <property type="nucleotide sequence ID" value="NZ_BAABYN010000001.1"/>
</dbReference>
<reference evidence="2 3" key="1">
    <citation type="submission" date="2015-09" db="EMBL/GenBank/DDBJ databases">
        <authorList>
            <consortium name="Pathogen Informatics"/>
        </authorList>
    </citation>
    <scope>NUCLEOTIDE SEQUENCE [LARGE SCALE GENOMIC DNA]</scope>
    <source>
        <strain evidence="2 3">2789STDY5834908</strain>
    </source>
</reference>
<feature type="transmembrane region" description="Helical" evidence="1">
    <location>
        <begin position="112"/>
        <end position="128"/>
    </location>
</feature>
<proteinExistence type="predicted"/>
<sequence length="220" mass="24205">MENEKPILRGELALMAAIVINSFSVVLMLYSGSGISAISSVPYAFSEVFKSLSLGTWTYIFQGALVLSLMILRRKFVPSYLFSFVAGFAFSELLDVNELWIGILPQTIPCRIAYFLISYFLLSIGIALENRCQLPIIPTDLFPRELSSIIKKPYARVKITFDVLCLATTGLLTGLMLGYLDGLGIGTIVAAFTMGKMVSITGSWIDQRVTFVSALSKQTI</sequence>
<evidence type="ECO:0000313" key="2">
    <source>
        <dbReference type="EMBL" id="CUO93648.1"/>
    </source>
</evidence>
<dbReference type="InterPro" id="IPR038750">
    <property type="entry name" value="YczE/YyaS-like"/>
</dbReference>
<evidence type="ECO:0008006" key="4">
    <source>
        <dbReference type="Google" id="ProtNLM"/>
    </source>
</evidence>
<dbReference type="PANTHER" id="PTHR40078">
    <property type="entry name" value="INTEGRAL MEMBRANE PROTEIN-RELATED"/>
    <property type="match status" value="1"/>
</dbReference>
<feature type="transmembrane region" description="Helical" evidence="1">
    <location>
        <begin position="12"/>
        <end position="32"/>
    </location>
</feature>
<keyword evidence="1" id="KW-0472">Membrane</keyword>
<dbReference type="Pfam" id="PF19700">
    <property type="entry name" value="DUF6198"/>
    <property type="match status" value="1"/>
</dbReference>
<feature type="transmembrane region" description="Helical" evidence="1">
    <location>
        <begin position="159"/>
        <end position="179"/>
    </location>
</feature>
<dbReference type="OrthoDB" id="307317at2"/>
<organism evidence="2 3">
    <name type="scientific">Anaerostipes hadrus</name>
    <dbReference type="NCBI Taxonomy" id="649756"/>
    <lineage>
        <taxon>Bacteria</taxon>
        <taxon>Bacillati</taxon>
        <taxon>Bacillota</taxon>
        <taxon>Clostridia</taxon>
        <taxon>Lachnospirales</taxon>
        <taxon>Lachnospiraceae</taxon>
        <taxon>Anaerostipes</taxon>
    </lineage>
</organism>
<feature type="transmembrane region" description="Helical" evidence="1">
    <location>
        <begin position="52"/>
        <end position="72"/>
    </location>
</feature>
<accession>A0A174J7M8</accession>
<dbReference type="PANTHER" id="PTHR40078:SF1">
    <property type="entry name" value="INTEGRAL MEMBRANE PROTEIN"/>
    <property type="match status" value="1"/>
</dbReference>
<protein>
    <recommendedName>
        <fullName evidence="4">YitT family protein</fullName>
    </recommendedName>
</protein>
<gene>
    <name evidence="2" type="ORF">ERS852520_00235</name>
</gene>
<keyword evidence="1" id="KW-1133">Transmembrane helix</keyword>
<name>A0A174J7M8_ANAHA</name>
<dbReference type="Proteomes" id="UP000095564">
    <property type="component" value="Unassembled WGS sequence"/>
</dbReference>